<reference evidence="12" key="1">
    <citation type="submission" date="2017-04" db="EMBL/GenBank/DDBJ databases">
        <title>Function of individual gut microbiota members based on whole genome sequencing of pure cultures obtained from chicken caecum.</title>
        <authorList>
            <person name="Medvecky M."/>
            <person name="Cejkova D."/>
            <person name="Polansky O."/>
            <person name="Karasova D."/>
            <person name="Kubasova T."/>
            <person name="Cizek A."/>
            <person name="Rychlik I."/>
        </authorList>
    </citation>
    <scope>NUCLEOTIDE SEQUENCE [LARGE SCALE GENOMIC DNA]</scope>
    <source>
        <strain evidence="12">An273</strain>
    </source>
</reference>
<dbReference type="PANTHER" id="PTHR43757">
    <property type="entry name" value="AMINOMETHYLTRANSFERASE"/>
    <property type="match status" value="1"/>
</dbReference>
<keyword evidence="4 7" id="KW-0808">Transferase</keyword>
<dbReference type="PIRSF" id="PIRSF006487">
    <property type="entry name" value="GcvT"/>
    <property type="match status" value="1"/>
</dbReference>
<comment type="similarity">
    <text evidence="1 7">Belongs to the GcvT family.</text>
</comment>
<dbReference type="SUPFAM" id="SSF103025">
    <property type="entry name" value="Folate-binding domain"/>
    <property type="match status" value="1"/>
</dbReference>
<feature type="domain" description="GCVT N-terminal" evidence="9">
    <location>
        <begin position="22"/>
        <end position="270"/>
    </location>
</feature>
<comment type="subunit">
    <text evidence="7">The glycine cleavage system is composed of four proteins: P, T, L and H.</text>
</comment>
<dbReference type="NCBIfam" id="TIGR00528">
    <property type="entry name" value="gcvT"/>
    <property type="match status" value="1"/>
</dbReference>
<evidence type="ECO:0000313" key="12">
    <source>
        <dbReference type="Proteomes" id="UP000196368"/>
    </source>
</evidence>
<evidence type="ECO:0000256" key="8">
    <source>
        <dbReference type="PIRSR" id="PIRSR006487-1"/>
    </source>
</evidence>
<dbReference type="GO" id="GO:0019464">
    <property type="term" value="P:glycine decarboxylation via glycine cleavage system"/>
    <property type="evidence" value="ECO:0007669"/>
    <property type="project" value="UniProtKB-UniRule"/>
</dbReference>
<dbReference type="AlphaFoldDB" id="A0A1Y4DCJ1"/>
<dbReference type="InterPro" id="IPR013977">
    <property type="entry name" value="GcvT_C"/>
</dbReference>
<dbReference type="Pfam" id="PF08669">
    <property type="entry name" value="GCV_T_C"/>
    <property type="match status" value="1"/>
</dbReference>
<protein>
    <recommendedName>
        <fullName evidence="2 7">Aminomethyltransferase</fullName>
        <ecNumber evidence="2 7">2.1.2.10</ecNumber>
    </recommendedName>
    <alternativeName>
        <fullName evidence="5 7">Glycine cleavage system T protein</fullName>
    </alternativeName>
</protein>
<comment type="function">
    <text evidence="7">The glycine cleavage system catalyzes the degradation of glycine.</text>
</comment>
<feature type="binding site" evidence="8">
    <location>
        <position position="207"/>
    </location>
    <ligand>
        <name>substrate</name>
    </ligand>
</feature>
<name>A0A1Y4DCJ1_9BACT</name>
<evidence type="ECO:0000256" key="1">
    <source>
        <dbReference type="ARBA" id="ARBA00008609"/>
    </source>
</evidence>
<dbReference type="InterPro" id="IPR027266">
    <property type="entry name" value="TrmE/GcvT-like"/>
</dbReference>
<organism evidence="11 12">
    <name type="scientific">Candidatus Avelusimicrobium gallicola</name>
    <dbReference type="NCBI Taxonomy" id="2562704"/>
    <lineage>
        <taxon>Bacteria</taxon>
        <taxon>Pseudomonadati</taxon>
        <taxon>Elusimicrobiota</taxon>
        <taxon>Elusimicrobia</taxon>
        <taxon>Elusimicrobiales</taxon>
        <taxon>Elusimicrobiaceae</taxon>
        <taxon>Candidatus Avelusimicrobium</taxon>
    </lineage>
</organism>
<dbReference type="SUPFAM" id="SSF101790">
    <property type="entry name" value="Aminomethyltransferase beta-barrel domain"/>
    <property type="match status" value="1"/>
</dbReference>
<dbReference type="GO" id="GO:0005960">
    <property type="term" value="C:glycine cleavage complex"/>
    <property type="evidence" value="ECO:0007669"/>
    <property type="project" value="InterPro"/>
</dbReference>
<dbReference type="InterPro" id="IPR022903">
    <property type="entry name" value="GcvT_bac"/>
</dbReference>
<dbReference type="GO" id="GO:0008483">
    <property type="term" value="F:transaminase activity"/>
    <property type="evidence" value="ECO:0007669"/>
    <property type="project" value="UniProtKB-KW"/>
</dbReference>
<dbReference type="InterPro" id="IPR029043">
    <property type="entry name" value="GcvT/YgfZ_C"/>
</dbReference>
<evidence type="ECO:0000313" key="11">
    <source>
        <dbReference type="EMBL" id="OUO56312.1"/>
    </source>
</evidence>
<evidence type="ECO:0000256" key="4">
    <source>
        <dbReference type="ARBA" id="ARBA00022679"/>
    </source>
</evidence>
<keyword evidence="12" id="KW-1185">Reference proteome</keyword>
<dbReference type="Pfam" id="PF01571">
    <property type="entry name" value="GCV_T"/>
    <property type="match status" value="1"/>
</dbReference>
<dbReference type="InterPro" id="IPR028896">
    <property type="entry name" value="GcvT/YgfZ/DmdA"/>
</dbReference>
<evidence type="ECO:0000256" key="5">
    <source>
        <dbReference type="ARBA" id="ARBA00031395"/>
    </source>
</evidence>
<dbReference type="Gene3D" id="4.10.1250.10">
    <property type="entry name" value="Aminomethyltransferase fragment"/>
    <property type="match status" value="1"/>
</dbReference>
<dbReference type="PANTHER" id="PTHR43757:SF2">
    <property type="entry name" value="AMINOMETHYLTRANSFERASE, MITOCHONDRIAL"/>
    <property type="match status" value="1"/>
</dbReference>
<accession>A0A1Y4DCJ1</accession>
<dbReference type="GO" id="GO:0004047">
    <property type="term" value="F:aminomethyltransferase activity"/>
    <property type="evidence" value="ECO:0007669"/>
    <property type="project" value="UniProtKB-UniRule"/>
</dbReference>
<evidence type="ECO:0000259" key="9">
    <source>
        <dbReference type="Pfam" id="PF01571"/>
    </source>
</evidence>
<dbReference type="Gene3D" id="2.40.30.110">
    <property type="entry name" value="Aminomethyltransferase beta-barrel domains"/>
    <property type="match status" value="1"/>
</dbReference>
<dbReference type="Gene3D" id="3.30.1360.120">
    <property type="entry name" value="Probable tRNA modification gtpase trme, domain 1"/>
    <property type="match status" value="1"/>
</dbReference>
<dbReference type="HAMAP" id="MF_00259">
    <property type="entry name" value="GcvT"/>
    <property type="match status" value="1"/>
</dbReference>
<dbReference type="InterPro" id="IPR006222">
    <property type="entry name" value="GCVT_N"/>
</dbReference>
<dbReference type="Gene3D" id="3.30.70.1400">
    <property type="entry name" value="Aminomethyltransferase beta-barrel domains"/>
    <property type="match status" value="1"/>
</dbReference>
<feature type="domain" description="Aminomethyltransferase C-terminal" evidence="10">
    <location>
        <begin position="290"/>
        <end position="366"/>
    </location>
</feature>
<evidence type="ECO:0000256" key="7">
    <source>
        <dbReference type="HAMAP-Rule" id="MF_00259"/>
    </source>
</evidence>
<dbReference type="EC" id="2.1.2.10" evidence="2 7"/>
<dbReference type="GO" id="GO:0005829">
    <property type="term" value="C:cytosol"/>
    <property type="evidence" value="ECO:0007669"/>
    <property type="project" value="TreeGrafter"/>
</dbReference>
<dbReference type="InterPro" id="IPR006223">
    <property type="entry name" value="GcvT"/>
</dbReference>
<evidence type="ECO:0000256" key="3">
    <source>
        <dbReference type="ARBA" id="ARBA00022576"/>
    </source>
</evidence>
<proteinExistence type="inferred from homology"/>
<dbReference type="Proteomes" id="UP000196368">
    <property type="component" value="Unassembled WGS sequence"/>
</dbReference>
<gene>
    <name evidence="7" type="primary">gcvT</name>
    <name evidence="11" type="ORF">B5F75_06770</name>
</gene>
<evidence type="ECO:0000256" key="6">
    <source>
        <dbReference type="ARBA" id="ARBA00047665"/>
    </source>
</evidence>
<dbReference type="EMBL" id="NFJD01000004">
    <property type="protein sequence ID" value="OUO56312.1"/>
    <property type="molecule type" value="Genomic_DNA"/>
</dbReference>
<comment type="catalytic activity">
    <reaction evidence="6 7">
        <text>N(6)-[(R)-S(8)-aminomethyldihydrolipoyl]-L-lysyl-[protein] + (6S)-5,6,7,8-tetrahydrofolate = N(6)-[(R)-dihydrolipoyl]-L-lysyl-[protein] + (6R)-5,10-methylene-5,6,7,8-tetrahydrofolate + NH4(+)</text>
        <dbReference type="Rhea" id="RHEA:16945"/>
        <dbReference type="Rhea" id="RHEA-COMP:10475"/>
        <dbReference type="Rhea" id="RHEA-COMP:10492"/>
        <dbReference type="ChEBI" id="CHEBI:15636"/>
        <dbReference type="ChEBI" id="CHEBI:28938"/>
        <dbReference type="ChEBI" id="CHEBI:57453"/>
        <dbReference type="ChEBI" id="CHEBI:83100"/>
        <dbReference type="ChEBI" id="CHEBI:83143"/>
        <dbReference type="EC" id="2.1.2.10"/>
    </reaction>
</comment>
<keyword evidence="3 7" id="KW-0032">Aminotransferase</keyword>
<evidence type="ECO:0000256" key="2">
    <source>
        <dbReference type="ARBA" id="ARBA00012616"/>
    </source>
</evidence>
<sequence length="369" mass="40275">MDVYFWRRPVNHTDLQKTPLCSACEKAGGKMVDFHGWLLPVQFEGIIAEHHAVRSQSGMFDVSHMGQIFVEGKDAWPFLQYINCNNIKNEPGAGVYSHILTEKGTIIDDAISFCLTPEKFLVVVNAACIAEDFAWFEKQAAKFNVTVRNESASWGMIALQGPQALEQAAKLLPQAKEVARFHIIEIELFGVKGYLTRTGYTGEDGVEIMLPGDKIENLWNALLQQGVKPCGLGARDVLRLEAGYLLNGADADQTRTPYEAGCGWVVKLAKENFVGKDALAAQKAQGVKEKLTGFVLKSPGVPRAGCKVFAGGQEKGVLTSGTFSPLFKGIAVGYLAAEAAVPGTEVEIEIHGRRAKAEVVKTPFYKNRV</sequence>
<dbReference type="NCBIfam" id="NF001567">
    <property type="entry name" value="PRK00389.1"/>
    <property type="match status" value="1"/>
</dbReference>
<evidence type="ECO:0000259" key="10">
    <source>
        <dbReference type="Pfam" id="PF08669"/>
    </source>
</evidence>
<comment type="caution">
    <text evidence="11">The sequence shown here is derived from an EMBL/GenBank/DDBJ whole genome shotgun (WGS) entry which is preliminary data.</text>
</comment>